<dbReference type="PATRIC" id="fig|1277257.4.peg.463"/>
<reference evidence="1 2" key="1">
    <citation type="journal article" date="2015" name="Genome Announc.">
        <title>Complete Genome Sequence of 'Candidatus Liberibacter africanus,' a Bacterium Associated with Citrus Huanglongbing.</title>
        <authorList>
            <person name="Lin H."/>
            <person name="Pietersen G."/>
            <person name="Han C."/>
            <person name="Read D.A."/>
            <person name="Lou B."/>
            <person name="Gupta G."/>
            <person name="Civerolo E.L."/>
        </authorList>
    </citation>
    <scope>NUCLEOTIDE SEQUENCE [LARGE SCALE GENOMIC DNA]</scope>
    <source>
        <strain evidence="1 2">PTSAPSY</strain>
    </source>
</reference>
<dbReference type="EMBL" id="CP004021">
    <property type="protein sequence ID" value="AKK20061.1"/>
    <property type="molecule type" value="Genomic_DNA"/>
</dbReference>
<name>A0A0G3I2F7_LIBAF</name>
<dbReference type="Proteomes" id="UP000035503">
    <property type="component" value="Chromosome"/>
</dbReference>
<dbReference type="KEGG" id="lau:G293_02145"/>
<evidence type="ECO:0000313" key="1">
    <source>
        <dbReference type="EMBL" id="AKK20061.1"/>
    </source>
</evidence>
<accession>A0A0G3I2F7</accession>
<protein>
    <submittedName>
        <fullName evidence="1">Uncharacterized protein</fullName>
    </submittedName>
</protein>
<sequence>MTELEVCNWALLKIGLTPLKDFSEGGIKADYCQRLLRPLHQSLLRSFAWSFATKTACLSALDPIVGEEDRYGLPNKCLKVLKIDRVGALEGDCIVVKVRSSRPLAIKYIEEVSLEDCDPLYQEAFALKLASELCPPLISDDQLRSYLKGESDRVLATAIDMDGIEIPEERSYQDG</sequence>
<dbReference type="STRING" id="1277257.G293_02145"/>
<keyword evidence="2" id="KW-1185">Reference proteome</keyword>
<dbReference type="AlphaFoldDB" id="A0A0G3I2F7"/>
<organism evidence="1 2">
    <name type="scientific">Candidatus Liberibacter africanus PTSAPSY</name>
    <dbReference type="NCBI Taxonomy" id="1277257"/>
    <lineage>
        <taxon>Bacteria</taxon>
        <taxon>Pseudomonadati</taxon>
        <taxon>Pseudomonadota</taxon>
        <taxon>Alphaproteobacteria</taxon>
        <taxon>Hyphomicrobiales</taxon>
        <taxon>Rhizobiaceae</taxon>
        <taxon>Liberibacter</taxon>
    </lineage>
</organism>
<gene>
    <name evidence="1" type="ORF">G293_02145</name>
</gene>
<dbReference type="OrthoDB" id="7278537at2"/>
<evidence type="ECO:0000313" key="2">
    <source>
        <dbReference type="Proteomes" id="UP000035503"/>
    </source>
</evidence>
<dbReference type="RefSeq" id="WP_047264105.1">
    <property type="nucleotide sequence ID" value="NZ_CP004021.1"/>
</dbReference>
<proteinExistence type="predicted"/>